<dbReference type="Proteomes" id="UP000429644">
    <property type="component" value="Unassembled WGS sequence"/>
</dbReference>
<dbReference type="InterPro" id="IPR052200">
    <property type="entry name" value="Protoporphyrinogen_IX_DH"/>
</dbReference>
<protein>
    <submittedName>
        <fullName evidence="3">Flavodoxin</fullName>
    </submittedName>
</protein>
<dbReference type="EMBL" id="WHPD01003138">
    <property type="protein sequence ID" value="MPV89891.1"/>
    <property type="molecule type" value="Genomic_DNA"/>
</dbReference>
<dbReference type="Pfam" id="PF12724">
    <property type="entry name" value="Flavodoxin_5"/>
    <property type="match status" value="1"/>
</dbReference>
<dbReference type="PANTHER" id="PTHR38030:SF2">
    <property type="entry name" value="PROTOPORPHYRINOGEN IX DEHYDROGENASE [QUINONE]"/>
    <property type="match status" value="1"/>
</dbReference>
<dbReference type="InterPro" id="IPR008254">
    <property type="entry name" value="Flavodoxin/NO_synth"/>
</dbReference>
<dbReference type="SUPFAM" id="SSF52218">
    <property type="entry name" value="Flavoproteins"/>
    <property type="match status" value="1"/>
</dbReference>
<dbReference type="InterPro" id="IPR026816">
    <property type="entry name" value="Flavodoxin_dom"/>
</dbReference>
<feature type="region of interest" description="Disordered" evidence="1">
    <location>
        <begin position="124"/>
        <end position="158"/>
    </location>
</feature>
<dbReference type="PROSITE" id="PS50902">
    <property type="entry name" value="FLAVODOXIN_LIKE"/>
    <property type="match status" value="1"/>
</dbReference>
<dbReference type="PANTHER" id="PTHR38030">
    <property type="entry name" value="PROTOPORPHYRINOGEN IX DEHYDROGENASE [MENAQUINONE]"/>
    <property type="match status" value="1"/>
</dbReference>
<dbReference type="RefSeq" id="WP_226909747.1">
    <property type="nucleotide sequence ID" value="NZ_BAAAOT010000015.1"/>
</dbReference>
<dbReference type="InterPro" id="IPR029039">
    <property type="entry name" value="Flavoprotein-like_sf"/>
</dbReference>
<evidence type="ECO:0000259" key="2">
    <source>
        <dbReference type="PROSITE" id="PS50902"/>
    </source>
</evidence>
<proteinExistence type="predicted"/>
<feature type="domain" description="Flavodoxin-like" evidence="2">
    <location>
        <begin position="3"/>
        <end position="167"/>
    </location>
</feature>
<evidence type="ECO:0000313" key="3">
    <source>
        <dbReference type="EMBL" id="MPV89891.1"/>
    </source>
</evidence>
<keyword evidence="4" id="KW-1185">Reference proteome</keyword>
<dbReference type="GO" id="GO:0010181">
    <property type="term" value="F:FMN binding"/>
    <property type="evidence" value="ECO:0007669"/>
    <property type="project" value="InterPro"/>
</dbReference>
<dbReference type="GO" id="GO:0006783">
    <property type="term" value="P:heme biosynthetic process"/>
    <property type="evidence" value="ECO:0007669"/>
    <property type="project" value="TreeGrafter"/>
</dbReference>
<organism evidence="3 4">
    <name type="scientific">Georgenia ruanii</name>
    <dbReference type="NCBI Taxonomy" id="348442"/>
    <lineage>
        <taxon>Bacteria</taxon>
        <taxon>Bacillati</taxon>
        <taxon>Actinomycetota</taxon>
        <taxon>Actinomycetes</taxon>
        <taxon>Micrococcales</taxon>
        <taxon>Bogoriellaceae</taxon>
        <taxon>Georgenia</taxon>
    </lineage>
</organism>
<dbReference type="GO" id="GO:0070819">
    <property type="term" value="F:menaquinone-dependent protoporphyrinogen oxidase activity"/>
    <property type="evidence" value="ECO:0007669"/>
    <property type="project" value="TreeGrafter"/>
</dbReference>
<reference evidence="3 4" key="1">
    <citation type="submission" date="2019-10" db="EMBL/GenBank/DDBJ databases">
        <title>Georgenia wutianyii sp. nov. and Georgenia yuyongxinii sp. nov. isolated from plateau pika (Ochotona curzoniae) in the Qinghai-Tibet plateau of China.</title>
        <authorList>
            <person name="Tian Z."/>
        </authorList>
    </citation>
    <scope>NUCLEOTIDE SEQUENCE [LARGE SCALE GENOMIC DNA]</scope>
    <source>
        <strain evidence="3 4">JCM 15130</strain>
    </source>
</reference>
<accession>A0A7J9UZ27</accession>
<dbReference type="AlphaFoldDB" id="A0A7J9UZ27"/>
<evidence type="ECO:0000256" key="1">
    <source>
        <dbReference type="SAM" id="MobiDB-lite"/>
    </source>
</evidence>
<gene>
    <name evidence="3" type="ORF">GB882_14540</name>
</gene>
<evidence type="ECO:0000313" key="4">
    <source>
        <dbReference type="Proteomes" id="UP000429644"/>
    </source>
</evidence>
<sequence length="177" mass="18284">MPVLVAYGSRQGATRGIADRVAEVLRAAGQVVDVRPVGTVGDLSGYDAFVVGGSVHLGRWHPEVVAFLRAHMHELLYRPVWLFSNGPTGAGTGGAAREDGGAAAPEDLASIAETLRPRDHHAFSAALPSGDVGPPGRAGRAQPGEGPRAGEEAADVDEVESWAREIARDLAAPSPGL</sequence>
<feature type="compositionally biased region" description="Low complexity" evidence="1">
    <location>
        <begin position="134"/>
        <end position="146"/>
    </location>
</feature>
<dbReference type="Gene3D" id="3.40.50.360">
    <property type="match status" value="1"/>
</dbReference>
<comment type="caution">
    <text evidence="3">The sequence shown here is derived from an EMBL/GenBank/DDBJ whole genome shotgun (WGS) entry which is preliminary data.</text>
</comment>
<name>A0A7J9UZ27_9MICO</name>